<reference evidence="4" key="1">
    <citation type="submission" date="2018-05" db="EMBL/GenBank/DDBJ databases">
        <authorList>
            <person name="Lanie J.A."/>
            <person name="Ng W.-L."/>
            <person name="Kazmierczak K.M."/>
            <person name="Andrzejewski T.M."/>
            <person name="Davidsen T.M."/>
            <person name="Wayne K.J."/>
            <person name="Tettelin H."/>
            <person name="Glass J.I."/>
            <person name="Rusch D."/>
            <person name="Podicherti R."/>
            <person name="Tsui H.-C.T."/>
            <person name="Winkler M.E."/>
        </authorList>
    </citation>
    <scope>NUCLEOTIDE SEQUENCE</scope>
</reference>
<accession>A0A382N701</accession>
<protein>
    <recommendedName>
        <fullName evidence="3">Sulfatase N-terminal domain-containing protein</fullName>
    </recommendedName>
</protein>
<dbReference type="AlphaFoldDB" id="A0A382N701"/>
<proteinExistence type="inferred from homology"/>
<dbReference type="InterPro" id="IPR050738">
    <property type="entry name" value="Sulfatase"/>
</dbReference>
<organism evidence="4">
    <name type="scientific">marine metagenome</name>
    <dbReference type="NCBI Taxonomy" id="408172"/>
    <lineage>
        <taxon>unclassified sequences</taxon>
        <taxon>metagenomes</taxon>
        <taxon>ecological metagenomes</taxon>
    </lineage>
</organism>
<dbReference type="EMBL" id="UINC01097970">
    <property type="protein sequence ID" value="SVC56115.1"/>
    <property type="molecule type" value="Genomic_DNA"/>
</dbReference>
<dbReference type="GO" id="GO:0004065">
    <property type="term" value="F:arylsulfatase activity"/>
    <property type="evidence" value="ECO:0007669"/>
    <property type="project" value="TreeGrafter"/>
</dbReference>
<comment type="similarity">
    <text evidence="1">Belongs to the sulfatase family.</text>
</comment>
<sequence length="133" mass="14593">MTNRFHLLALCAFLLNVVPASASPEIQGTDRSQPNIVYIMADDLGYGDLGCYGQKLIQTPHIDRLAKRGMRFTDFYAGSTVCAPSRCVLMTGLHTGHCYIRGNGKDNLRPEDVTVAEVLKRGDYATGQIGKWG</sequence>
<dbReference type="InterPro" id="IPR000917">
    <property type="entry name" value="Sulfatase_N"/>
</dbReference>
<dbReference type="InterPro" id="IPR017850">
    <property type="entry name" value="Alkaline_phosphatase_core_sf"/>
</dbReference>
<evidence type="ECO:0000313" key="4">
    <source>
        <dbReference type="EMBL" id="SVC56115.1"/>
    </source>
</evidence>
<dbReference type="Gene3D" id="3.40.720.10">
    <property type="entry name" value="Alkaline Phosphatase, subunit A"/>
    <property type="match status" value="1"/>
</dbReference>
<keyword evidence="2" id="KW-0378">Hydrolase</keyword>
<evidence type="ECO:0000259" key="3">
    <source>
        <dbReference type="Pfam" id="PF00884"/>
    </source>
</evidence>
<dbReference type="PANTHER" id="PTHR42693">
    <property type="entry name" value="ARYLSULFATASE FAMILY MEMBER"/>
    <property type="match status" value="1"/>
</dbReference>
<dbReference type="PANTHER" id="PTHR42693:SF53">
    <property type="entry name" value="ENDO-4-O-SULFATASE"/>
    <property type="match status" value="1"/>
</dbReference>
<feature type="domain" description="Sulfatase N-terminal" evidence="3">
    <location>
        <begin position="34"/>
        <end position="132"/>
    </location>
</feature>
<name>A0A382N701_9ZZZZ</name>
<dbReference type="Pfam" id="PF00884">
    <property type="entry name" value="Sulfatase"/>
    <property type="match status" value="1"/>
</dbReference>
<feature type="non-terminal residue" evidence="4">
    <location>
        <position position="133"/>
    </location>
</feature>
<evidence type="ECO:0000256" key="1">
    <source>
        <dbReference type="ARBA" id="ARBA00008779"/>
    </source>
</evidence>
<evidence type="ECO:0000256" key="2">
    <source>
        <dbReference type="ARBA" id="ARBA00022801"/>
    </source>
</evidence>
<dbReference type="SUPFAM" id="SSF53649">
    <property type="entry name" value="Alkaline phosphatase-like"/>
    <property type="match status" value="1"/>
</dbReference>
<gene>
    <name evidence="4" type="ORF">METZ01_LOCUS308969</name>
</gene>